<dbReference type="SUPFAM" id="SSF50494">
    <property type="entry name" value="Trypsin-like serine proteases"/>
    <property type="match status" value="1"/>
</dbReference>
<proteinExistence type="inferred from homology"/>
<feature type="domain" description="Peptidase S1" evidence="10">
    <location>
        <begin position="189"/>
        <end position="400"/>
    </location>
</feature>
<comment type="caution">
    <text evidence="11">The sequence shown here is derived from an EMBL/GenBank/DDBJ whole genome shotgun (WGS) entry which is preliminary data.</text>
</comment>
<feature type="region of interest" description="Disordered" evidence="8">
    <location>
        <begin position="102"/>
        <end position="126"/>
    </location>
</feature>
<comment type="similarity">
    <text evidence="2 7">Belongs to the peptidase S1B family.</text>
</comment>
<dbReference type="InterPro" id="IPR001254">
    <property type="entry name" value="Trypsin_dom"/>
</dbReference>
<reference evidence="11 12" key="1">
    <citation type="journal article" date="2024" name="Nat. Commun.">
        <title>Phylogenomics reveals the evolutionary origins of lichenization in chlorophyte algae.</title>
        <authorList>
            <person name="Puginier C."/>
            <person name="Libourel C."/>
            <person name="Otte J."/>
            <person name="Skaloud P."/>
            <person name="Haon M."/>
            <person name="Grisel S."/>
            <person name="Petersen M."/>
            <person name="Berrin J.G."/>
            <person name="Delaux P.M."/>
            <person name="Dal Grande F."/>
            <person name="Keller J."/>
        </authorList>
    </citation>
    <scope>NUCLEOTIDE SEQUENCE [LARGE SCALE GENOMIC DNA]</scope>
    <source>
        <strain evidence="11 12">SAG 2145</strain>
    </source>
</reference>
<evidence type="ECO:0000256" key="6">
    <source>
        <dbReference type="ARBA" id="ARBA00022825"/>
    </source>
</evidence>
<dbReference type="PRINTS" id="PR00839">
    <property type="entry name" value="V8PROTEASE"/>
</dbReference>
<evidence type="ECO:0000256" key="8">
    <source>
        <dbReference type="SAM" id="MobiDB-lite"/>
    </source>
</evidence>
<dbReference type="EC" id="3.4.21.-" evidence="7"/>
<accession>A0AAW1QLJ4</accession>
<organism evidence="11 12">
    <name type="scientific">Apatococcus lobatus</name>
    <dbReference type="NCBI Taxonomy" id="904363"/>
    <lineage>
        <taxon>Eukaryota</taxon>
        <taxon>Viridiplantae</taxon>
        <taxon>Chlorophyta</taxon>
        <taxon>core chlorophytes</taxon>
        <taxon>Trebouxiophyceae</taxon>
        <taxon>Chlorellales</taxon>
        <taxon>Chlorellaceae</taxon>
        <taxon>Apatococcus</taxon>
    </lineage>
</organism>
<evidence type="ECO:0000256" key="5">
    <source>
        <dbReference type="ARBA" id="ARBA00022801"/>
    </source>
</evidence>
<dbReference type="Proteomes" id="UP001438707">
    <property type="component" value="Unassembled WGS sequence"/>
</dbReference>
<keyword evidence="9" id="KW-0812">Transmembrane</keyword>
<dbReference type="InterPro" id="IPR018114">
    <property type="entry name" value="TRYPSIN_HIS"/>
</dbReference>
<name>A0AAW1QLJ4_9CHLO</name>
<evidence type="ECO:0000256" key="7">
    <source>
        <dbReference type="RuleBase" id="RU004296"/>
    </source>
</evidence>
<feature type="signal peptide" evidence="7">
    <location>
        <begin position="1"/>
        <end position="23"/>
    </location>
</feature>
<evidence type="ECO:0000256" key="4">
    <source>
        <dbReference type="ARBA" id="ARBA00022729"/>
    </source>
</evidence>
<protein>
    <recommendedName>
        <fullName evidence="7">Serine protease</fullName>
        <ecNumber evidence="7">3.4.21.-</ecNumber>
    </recommendedName>
</protein>
<keyword evidence="5 7" id="KW-0378">Hydrolase</keyword>
<dbReference type="PANTHER" id="PTHR15462:SF8">
    <property type="entry name" value="SERINE PROTEASE"/>
    <property type="match status" value="1"/>
</dbReference>
<feature type="chain" id="PRO_5043113108" description="Serine protease" evidence="7">
    <location>
        <begin position="24"/>
        <end position="534"/>
    </location>
</feature>
<evidence type="ECO:0000313" key="11">
    <source>
        <dbReference type="EMBL" id="KAK9822277.1"/>
    </source>
</evidence>
<dbReference type="InterPro" id="IPR009003">
    <property type="entry name" value="Peptidase_S1_PA"/>
</dbReference>
<gene>
    <name evidence="11" type="ORF">WJX74_002450</name>
</gene>
<feature type="compositionally biased region" description="Low complexity" evidence="8">
    <location>
        <begin position="161"/>
        <end position="174"/>
    </location>
</feature>
<keyword evidence="9" id="KW-1133">Transmembrane helix</keyword>
<keyword evidence="3 7" id="KW-0645">Protease</keyword>
<evidence type="ECO:0000313" key="12">
    <source>
        <dbReference type="Proteomes" id="UP001438707"/>
    </source>
</evidence>
<evidence type="ECO:0000256" key="1">
    <source>
        <dbReference type="ARBA" id="ARBA00007664"/>
    </source>
</evidence>
<evidence type="ECO:0000256" key="9">
    <source>
        <dbReference type="SAM" id="Phobius"/>
    </source>
</evidence>
<keyword evidence="6 7" id="KW-0720">Serine protease</keyword>
<sequence length="534" mass="57088">MTSLSLQLLPICLQLLACSCCYAARLPDSTAASAPAALLPHELDPSLSGYEYQGKVQFREGGSMTRPHLKAESMEQLQAEAAASLDGMVHYTTLITSHGHQYRKRLPTDGAASDPFANRPTRRLQSMPADDYSELLGAQRRLQQTTIANTTTDLSCQGCPSTDTRSQVTQTTTSPYSSIGQLTGSIGNNSLQGLECTGTLIGRLHVLTAAHCVFDISDSHQPVTNINFVPALSDASAANGPYNEYLPYTTVRVVDAFKQQPSYNSIAMNLDFALITLKYAADVKAGHLSLAAPDSGVITLNITTAGYPGDKPSGTMWQSKCSGVQFDFTGAGFKNGGSCGTQACANIMQHTCLSSSGQSGSAMWDNTTNIRAILTGKVTLTSGAGSGNDYNVGTEVDSFVYNTVAQWYNEDGENGTLPMAPPGPPPKSAGSDAFGGLGSGLYWGSTWVWVIIGVGGGILLLAVLSIICTCCRRRRRAPKAPLPVGTYHSNPFRGNNIAPPPQRFTQQQQGVHWDPHRQQFMVNGMPYGQYQYGR</sequence>
<keyword evidence="9" id="KW-0472">Membrane</keyword>
<dbReference type="PROSITE" id="PS00134">
    <property type="entry name" value="TRYPSIN_HIS"/>
    <property type="match status" value="1"/>
</dbReference>
<dbReference type="GO" id="GO:0006508">
    <property type="term" value="P:proteolysis"/>
    <property type="evidence" value="ECO:0007669"/>
    <property type="project" value="UniProtKB-KW"/>
</dbReference>
<keyword evidence="4 7" id="KW-0732">Signal</keyword>
<feature type="region of interest" description="Disordered" evidence="8">
    <location>
        <begin position="155"/>
        <end position="175"/>
    </location>
</feature>
<feature type="region of interest" description="Disordered" evidence="8">
    <location>
        <begin position="412"/>
        <end position="431"/>
    </location>
</feature>
<evidence type="ECO:0000256" key="3">
    <source>
        <dbReference type="ARBA" id="ARBA00022670"/>
    </source>
</evidence>
<dbReference type="Gene3D" id="2.40.10.10">
    <property type="entry name" value="Trypsin-like serine proteases"/>
    <property type="match status" value="2"/>
</dbReference>
<dbReference type="EMBL" id="JALJOS010000033">
    <property type="protein sequence ID" value="KAK9822277.1"/>
    <property type="molecule type" value="Genomic_DNA"/>
</dbReference>
<keyword evidence="12" id="KW-1185">Reference proteome</keyword>
<dbReference type="GO" id="GO:0004252">
    <property type="term" value="F:serine-type endopeptidase activity"/>
    <property type="evidence" value="ECO:0007669"/>
    <property type="project" value="InterPro"/>
</dbReference>
<comment type="similarity">
    <text evidence="1">Belongs to the peptidase S1 family.</text>
</comment>
<dbReference type="InterPro" id="IPR008256">
    <property type="entry name" value="Peptidase_S1B"/>
</dbReference>
<dbReference type="InterPro" id="IPR043504">
    <property type="entry name" value="Peptidase_S1_PA_chymotrypsin"/>
</dbReference>
<dbReference type="PANTHER" id="PTHR15462">
    <property type="entry name" value="SERINE PROTEASE"/>
    <property type="match status" value="1"/>
</dbReference>
<dbReference type="InterPro" id="IPR050966">
    <property type="entry name" value="Glutamyl_endopeptidase"/>
</dbReference>
<evidence type="ECO:0000256" key="2">
    <source>
        <dbReference type="ARBA" id="ARBA00008764"/>
    </source>
</evidence>
<dbReference type="AlphaFoldDB" id="A0AAW1QLJ4"/>
<evidence type="ECO:0000259" key="10">
    <source>
        <dbReference type="Pfam" id="PF00089"/>
    </source>
</evidence>
<dbReference type="Pfam" id="PF00089">
    <property type="entry name" value="Trypsin"/>
    <property type="match status" value="1"/>
</dbReference>
<feature type="transmembrane region" description="Helical" evidence="9">
    <location>
        <begin position="447"/>
        <end position="471"/>
    </location>
</feature>